<dbReference type="EMBL" id="JACHOV010000003">
    <property type="protein sequence ID" value="MBB4640836.1"/>
    <property type="molecule type" value="Genomic_DNA"/>
</dbReference>
<name>A0A840HTK3_9SPHN</name>
<dbReference type="Gene3D" id="3.40.50.720">
    <property type="entry name" value="NAD(P)-binding Rossmann-like Domain"/>
    <property type="match status" value="1"/>
</dbReference>
<keyword evidence="2" id="KW-1185">Reference proteome</keyword>
<dbReference type="RefSeq" id="WP_221232599.1">
    <property type="nucleotide sequence ID" value="NZ_JACHOV010000003.1"/>
</dbReference>
<dbReference type="GO" id="GO:0016628">
    <property type="term" value="F:oxidoreductase activity, acting on the CH-CH group of donors, NAD or NADP as acceptor"/>
    <property type="evidence" value="ECO:0007669"/>
    <property type="project" value="InterPro"/>
</dbReference>
<dbReference type="Proteomes" id="UP000575068">
    <property type="component" value="Unassembled WGS sequence"/>
</dbReference>
<dbReference type="SUPFAM" id="SSF50129">
    <property type="entry name" value="GroES-like"/>
    <property type="match status" value="1"/>
</dbReference>
<comment type="caution">
    <text evidence="1">The sequence shown here is derived from an EMBL/GenBank/DDBJ whole genome shotgun (WGS) entry which is preliminary data.</text>
</comment>
<protein>
    <submittedName>
        <fullName evidence="1">NADPH-dependent curcumin reductase CurA</fullName>
    </submittedName>
</protein>
<dbReference type="Gene3D" id="3.90.180.10">
    <property type="entry name" value="Medium-chain alcohol dehydrogenases, catalytic domain"/>
    <property type="match status" value="1"/>
</dbReference>
<gene>
    <name evidence="1" type="ORF">HNQ99_001129</name>
</gene>
<reference evidence="1 2" key="1">
    <citation type="submission" date="2020-08" db="EMBL/GenBank/DDBJ databases">
        <title>Genomic Encyclopedia of Type Strains, Phase IV (KMG-IV): sequencing the most valuable type-strain genomes for metagenomic binning, comparative biology and taxonomic classification.</title>
        <authorList>
            <person name="Goeker M."/>
        </authorList>
    </citation>
    <scope>NUCLEOTIDE SEQUENCE [LARGE SCALE GENOMIC DNA]</scope>
    <source>
        <strain evidence="1 2">DSM 7465</strain>
    </source>
</reference>
<proteinExistence type="predicted"/>
<dbReference type="PANTHER" id="PTHR43205:SF7">
    <property type="entry name" value="PROSTAGLANDIN REDUCTASE 1"/>
    <property type="match status" value="1"/>
</dbReference>
<dbReference type="AlphaFoldDB" id="A0A840HTK3"/>
<accession>A0A840HTK3</accession>
<evidence type="ECO:0000313" key="2">
    <source>
        <dbReference type="Proteomes" id="UP000575068"/>
    </source>
</evidence>
<sequence length="73" mass="8137">MRDILVKSITFRGFINSDLMEYYPAFLEEVGAGIANGAIRYREDVVTGLPQAPDAFIGMLKGKNFGKLLVKLR</sequence>
<dbReference type="InterPro" id="IPR011032">
    <property type="entry name" value="GroES-like_sf"/>
</dbReference>
<dbReference type="PANTHER" id="PTHR43205">
    <property type="entry name" value="PROSTAGLANDIN REDUCTASE"/>
    <property type="match status" value="1"/>
</dbReference>
<organism evidence="1 2">
    <name type="scientific">Rhizorhapis suberifaciens</name>
    <name type="common">corky root of lettuce</name>
    <dbReference type="NCBI Taxonomy" id="13656"/>
    <lineage>
        <taxon>Bacteria</taxon>
        <taxon>Pseudomonadati</taxon>
        <taxon>Pseudomonadota</taxon>
        <taxon>Alphaproteobacteria</taxon>
        <taxon>Sphingomonadales</taxon>
        <taxon>Sphingomonadaceae</taxon>
        <taxon>Rhizorhapis</taxon>
    </lineage>
</organism>
<evidence type="ECO:0000313" key="1">
    <source>
        <dbReference type="EMBL" id="MBB4640836.1"/>
    </source>
</evidence>
<dbReference type="InterPro" id="IPR045010">
    <property type="entry name" value="MDR_fam"/>
</dbReference>